<dbReference type="InterPro" id="IPR021341">
    <property type="entry name" value="DUF2958"/>
</dbReference>
<dbReference type="Pfam" id="PF11171">
    <property type="entry name" value="DUF2958"/>
    <property type="match status" value="1"/>
</dbReference>
<gene>
    <name evidence="1" type="ORF">AUP43_04690</name>
</gene>
<dbReference type="Proteomes" id="UP000076400">
    <property type="component" value="Unassembled WGS sequence"/>
</dbReference>
<sequence>MNDTTTNLGSASALLTDEQRARLLANGHANRERISKGLDEHDWQPVVKLFCPWGAATWLLSELDPEDEDIAFGLCDLGMGCPELGSVRLSELAAVRGPGGLTIERDEHFKATKSLSAYADEAREHDRIQA</sequence>
<dbReference type="STRING" id="580166.AUP43_04690"/>
<evidence type="ECO:0000313" key="1">
    <source>
        <dbReference type="EMBL" id="KZD12454.1"/>
    </source>
</evidence>
<protein>
    <submittedName>
        <fullName evidence="1">Transposase</fullName>
    </submittedName>
</protein>
<accession>A0A154WG07</accession>
<name>A0A154WG07_9PROT</name>
<reference evidence="1 2" key="1">
    <citation type="submission" date="2015-12" db="EMBL/GenBank/DDBJ databases">
        <title>Genome sequence of Oceanibaculum pacificum MCCC 1A02656.</title>
        <authorList>
            <person name="Lu L."/>
            <person name="Lai Q."/>
            <person name="Shao Z."/>
            <person name="Qian P."/>
        </authorList>
    </citation>
    <scope>NUCLEOTIDE SEQUENCE [LARGE SCALE GENOMIC DNA]</scope>
    <source>
        <strain evidence="1 2">MCCC 1A02656</strain>
    </source>
</reference>
<organism evidence="1 2">
    <name type="scientific">Oceanibaculum pacificum</name>
    <dbReference type="NCBI Taxonomy" id="580166"/>
    <lineage>
        <taxon>Bacteria</taxon>
        <taxon>Pseudomonadati</taxon>
        <taxon>Pseudomonadota</taxon>
        <taxon>Alphaproteobacteria</taxon>
        <taxon>Rhodospirillales</taxon>
        <taxon>Oceanibaculaceae</taxon>
        <taxon>Oceanibaculum</taxon>
    </lineage>
</organism>
<keyword evidence="2" id="KW-1185">Reference proteome</keyword>
<proteinExistence type="predicted"/>
<comment type="caution">
    <text evidence="1">The sequence shown here is derived from an EMBL/GenBank/DDBJ whole genome shotgun (WGS) entry which is preliminary data.</text>
</comment>
<dbReference type="OrthoDB" id="1070337at2"/>
<dbReference type="AlphaFoldDB" id="A0A154WG07"/>
<dbReference type="RefSeq" id="WP_067552293.1">
    <property type="nucleotide sequence ID" value="NZ_LPXN01000024.1"/>
</dbReference>
<evidence type="ECO:0000313" key="2">
    <source>
        <dbReference type="Proteomes" id="UP000076400"/>
    </source>
</evidence>
<dbReference type="EMBL" id="LPXN01000024">
    <property type="protein sequence ID" value="KZD12454.1"/>
    <property type="molecule type" value="Genomic_DNA"/>
</dbReference>